<comment type="caution">
    <text evidence="1">The sequence shown here is derived from an EMBL/GenBank/DDBJ whole genome shotgun (WGS) entry which is preliminary data.</text>
</comment>
<accession>A0AAD7N1P2</accession>
<evidence type="ECO:0000313" key="2">
    <source>
        <dbReference type="Proteomes" id="UP001215280"/>
    </source>
</evidence>
<gene>
    <name evidence="1" type="ORF">DFH07DRAFT_839090</name>
</gene>
<sequence>MTFQTMDTDVLLYIIALTDIWTIVSLSRVNKYFNGFCFTKELWIMVIRDLSFRRLLDSPADATWEDFSAGDLVESVKRAVLRPVALDAIPPLYPIIFRQISISLNDLRLESDGLAHLADGTVFSELLPGGKYIVCRVQFFTHNSVVACWNVHTGRLVWSWGRPNHTVLDATFDLRGDGSTAVVSILYGSGDDYQYALILEANFDTGDSCDLLSLAVSTRDGRLQLAHICGAYVAYVGNSVEDFEGNVYPRVLLVNWCTTQFLVLSCHESPKLGLLPTHMILLFAPSGIFATNNHLRVYSIASLHHLWRSISDFTLKNATDVRLTDSVNLSVPNNGLLLPTIRVNKTALAITASLVHDEVYEVMVGVQDAWFTDPSLTASLWTRLIGTTPPHKKLVCKTTLSRYHLFLPIRNEASATPVRPHIVLKTTVRPEDTLVLHQLPHSRSSYHSFSPEARTRPLVSTFNGMGGDDWDELEDTERPSEVWLSNAGTRLLRYGLHFGIYY</sequence>
<dbReference type="SUPFAM" id="SSF81383">
    <property type="entry name" value="F-box domain"/>
    <property type="match status" value="1"/>
</dbReference>
<proteinExistence type="predicted"/>
<evidence type="ECO:0008006" key="3">
    <source>
        <dbReference type="Google" id="ProtNLM"/>
    </source>
</evidence>
<reference evidence="1" key="1">
    <citation type="submission" date="2023-03" db="EMBL/GenBank/DDBJ databases">
        <title>Massive genome expansion in bonnet fungi (Mycena s.s.) driven by repeated elements and novel gene families across ecological guilds.</title>
        <authorList>
            <consortium name="Lawrence Berkeley National Laboratory"/>
            <person name="Harder C.B."/>
            <person name="Miyauchi S."/>
            <person name="Viragh M."/>
            <person name="Kuo A."/>
            <person name="Thoen E."/>
            <person name="Andreopoulos B."/>
            <person name="Lu D."/>
            <person name="Skrede I."/>
            <person name="Drula E."/>
            <person name="Henrissat B."/>
            <person name="Morin E."/>
            <person name="Kohler A."/>
            <person name="Barry K."/>
            <person name="LaButti K."/>
            <person name="Morin E."/>
            <person name="Salamov A."/>
            <person name="Lipzen A."/>
            <person name="Mereny Z."/>
            <person name="Hegedus B."/>
            <person name="Baldrian P."/>
            <person name="Stursova M."/>
            <person name="Weitz H."/>
            <person name="Taylor A."/>
            <person name="Grigoriev I.V."/>
            <person name="Nagy L.G."/>
            <person name="Martin F."/>
            <person name="Kauserud H."/>
        </authorList>
    </citation>
    <scope>NUCLEOTIDE SEQUENCE</scope>
    <source>
        <strain evidence="1">CBHHK188m</strain>
    </source>
</reference>
<keyword evidence="2" id="KW-1185">Reference proteome</keyword>
<name>A0AAD7N1P2_9AGAR</name>
<dbReference type="InterPro" id="IPR036047">
    <property type="entry name" value="F-box-like_dom_sf"/>
</dbReference>
<evidence type="ECO:0000313" key="1">
    <source>
        <dbReference type="EMBL" id="KAJ7740455.1"/>
    </source>
</evidence>
<protein>
    <recommendedName>
        <fullName evidence="3">F-box domain-containing protein</fullName>
    </recommendedName>
</protein>
<dbReference type="AlphaFoldDB" id="A0AAD7N1P2"/>
<dbReference type="Proteomes" id="UP001215280">
    <property type="component" value="Unassembled WGS sequence"/>
</dbReference>
<organism evidence="1 2">
    <name type="scientific">Mycena maculata</name>
    <dbReference type="NCBI Taxonomy" id="230809"/>
    <lineage>
        <taxon>Eukaryota</taxon>
        <taxon>Fungi</taxon>
        <taxon>Dikarya</taxon>
        <taxon>Basidiomycota</taxon>
        <taxon>Agaricomycotina</taxon>
        <taxon>Agaricomycetes</taxon>
        <taxon>Agaricomycetidae</taxon>
        <taxon>Agaricales</taxon>
        <taxon>Marasmiineae</taxon>
        <taxon>Mycenaceae</taxon>
        <taxon>Mycena</taxon>
    </lineage>
</organism>
<dbReference type="EMBL" id="JARJLG010000127">
    <property type="protein sequence ID" value="KAJ7740455.1"/>
    <property type="molecule type" value="Genomic_DNA"/>
</dbReference>